<sequence length="44" mass="5188">MQEYLSKPRPRFWNYEPFCYRNMMVRSPALDPAGLLADGARLEP</sequence>
<protein>
    <submittedName>
        <fullName evidence="1">Uncharacterized protein</fullName>
    </submittedName>
</protein>
<gene>
    <name evidence="1" type="ORF">HMPREF9607_01690</name>
</gene>
<dbReference type="Proteomes" id="UP000003179">
    <property type="component" value="Unassembled WGS sequence"/>
</dbReference>
<accession>A0ABP2K7E7</accession>
<reference evidence="1" key="1">
    <citation type="submission" date="2010-08" db="EMBL/GenBank/DDBJ databases">
        <authorList>
            <person name="Weinstock G."/>
            <person name="Sodergren E."/>
            <person name="Clifton S."/>
            <person name="Fulton L."/>
            <person name="Fulton B."/>
            <person name="Courtney L."/>
            <person name="Fronick C."/>
            <person name="Harrison M."/>
            <person name="Strong C."/>
            <person name="Farmer C."/>
            <person name="Delahaunty K."/>
            <person name="Markovic C."/>
            <person name="Hall O."/>
            <person name="Minx P."/>
            <person name="Tomlinson C."/>
            <person name="Mitreva M."/>
            <person name="Hou S."/>
            <person name="Chen J."/>
            <person name="Wollam A."/>
            <person name="Pepin K.H."/>
            <person name="Johnson M."/>
            <person name="Bhonagiri V."/>
            <person name="Zhang X."/>
            <person name="Suruliraj S."/>
            <person name="Warren W."/>
            <person name="Chinwalla A."/>
            <person name="Mardis E.R."/>
            <person name="Wilson R.K."/>
        </authorList>
    </citation>
    <scope>NUCLEOTIDE SEQUENCE [LARGE SCALE GENOMIC DNA]</scope>
    <source>
        <strain evidence="1">HL044PA1</strain>
    </source>
</reference>
<evidence type="ECO:0000313" key="2">
    <source>
        <dbReference type="Proteomes" id="UP000003179"/>
    </source>
</evidence>
<name>A0ABP2K7E7_9ACTN</name>
<evidence type="ECO:0000313" key="1">
    <source>
        <dbReference type="EMBL" id="EFS92062.1"/>
    </source>
</evidence>
<organism evidence="1 2">
    <name type="scientific">Cutibacterium modestum HL044PA1</name>
    <dbReference type="NCBI Taxonomy" id="765109"/>
    <lineage>
        <taxon>Bacteria</taxon>
        <taxon>Bacillati</taxon>
        <taxon>Actinomycetota</taxon>
        <taxon>Actinomycetes</taxon>
        <taxon>Propionibacteriales</taxon>
        <taxon>Propionibacteriaceae</taxon>
        <taxon>Cutibacterium</taxon>
        <taxon>Cutibacterium modestum</taxon>
    </lineage>
</organism>
<proteinExistence type="predicted"/>
<keyword evidence="2" id="KW-1185">Reference proteome</keyword>
<comment type="caution">
    <text evidence="1">The sequence shown here is derived from an EMBL/GenBank/DDBJ whole genome shotgun (WGS) entry which is preliminary data.</text>
</comment>
<dbReference type="EMBL" id="ADZU01000028">
    <property type="protein sequence ID" value="EFS92062.1"/>
    <property type="molecule type" value="Genomic_DNA"/>
</dbReference>